<reference evidence="4" key="3">
    <citation type="submission" date="2025-08" db="UniProtKB">
        <authorList>
            <consortium name="RefSeq"/>
        </authorList>
    </citation>
    <scope>IDENTIFICATION</scope>
    <source>
        <strain evidence="4">CBS 342.82</strain>
    </source>
</reference>
<feature type="region of interest" description="Disordered" evidence="1">
    <location>
        <begin position="83"/>
        <end position="104"/>
    </location>
</feature>
<evidence type="ECO:0000313" key="4">
    <source>
        <dbReference type="RefSeq" id="XP_033460740.1"/>
    </source>
</evidence>
<evidence type="ECO:0000256" key="2">
    <source>
        <dbReference type="SAM" id="SignalP"/>
    </source>
</evidence>
<feature type="signal peptide" evidence="2">
    <location>
        <begin position="1"/>
        <end position="32"/>
    </location>
</feature>
<protein>
    <submittedName>
        <fullName evidence="4">Uncharacterized protein</fullName>
    </submittedName>
</protein>
<keyword evidence="2" id="KW-0732">Signal</keyword>
<organism evidence="4">
    <name type="scientific">Dissoconium aciculare CBS 342.82</name>
    <dbReference type="NCBI Taxonomy" id="1314786"/>
    <lineage>
        <taxon>Eukaryota</taxon>
        <taxon>Fungi</taxon>
        <taxon>Dikarya</taxon>
        <taxon>Ascomycota</taxon>
        <taxon>Pezizomycotina</taxon>
        <taxon>Dothideomycetes</taxon>
        <taxon>Dothideomycetidae</taxon>
        <taxon>Mycosphaerellales</taxon>
        <taxon>Dissoconiaceae</taxon>
        <taxon>Dissoconium</taxon>
    </lineage>
</organism>
<dbReference type="AlphaFoldDB" id="A0A6J3M7Z7"/>
<name>A0A6J3M7Z7_9PEZI</name>
<reference evidence="4" key="2">
    <citation type="submission" date="2020-04" db="EMBL/GenBank/DDBJ databases">
        <authorList>
            <consortium name="NCBI Genome Project"/>
        </authorList>
    </citation>
    <scope>NUCLEOTIDE SEQUENCE</scope>
    <source>
        <strain evidence="4">CBS 342.82</strain>
    </source>
</reference>
<reference evidence="4" key="1">
    <citation type="submission" date="2020-01" db="EMBL/GenBank/DDBJ databases">
        <authorList>
            <consortium name="DOE Joint Genome Institute"/>
            <person name="Haridas S."/>
            <person name="Albert R."/>
            <person name="Binder M."/>
            <person name="Bloem J."/>
            <person name="Labutti K."/>
            <person name="Salamov A."/>
            <person name="Andreopoulos B."/>
            <person name="Baker S.E."/>
            <person name="Barry K."/>
            <person name="Bills G."/>
            <person name="Bluhm B.H."/>
            <person name="Cannon C."/>
            <person name="Castanera R."/>
            <person name="Culley D.E."/>
            <person name="Daum C."/>
            <person name="Ezra D."/>
            <person name="Gonzalez J.B."/>
            <person name="Henrissat B."/>
            <person name="Kuo A."/>
            <person name="Liang C."/>
            <person name="Lipzen A."/>
            <person name="Lutzoni F."/>
            <person name="Magnuson J."/>
            <person name="Mondo S."/>
            <person name="Nolan M."/>
            <person name="Ohm R."/>
            <person name="Pangilinan J."/>
            <person name="Park H.-J."/>
            <person name="Ramirez L."/>
            <person name="Alfaro M."/>
            <person name="Sun H."/>
            <person name="Tritt A."/>
            <person name="Yoshinaga Y."/>
            <person name="Zwiers L.-H."/>
            <person name="Turgeon B.G."/>
            <person name="Goodwin S.B."/>
            <person name="Spatafora J.W."/>
            <person name="Crous P.W."/>
            <person name="Grigoriev I.V."/>
        </authorList>
    </citation>
    <scope>NUCLEOTIDE SEQUENCE</scope>
    <source>
        <strain evidence="4">CBS 342.82</strain>
    </source>
</reference>
<dbReference type="GeneID" id="54357413"/>
<accession>A0A6J3M7Z7</accession>
<evidence type="ECO:0000256" key="1">
    <source>
        <dbReference type="SAM" id="MobiDB-lite"/>
    </source>
</evidence>
<keyword evidence="3" id="KW-1185">Reference proteome</keyword>
<feature type="chain" id="PRO_5026663703" evidence="2">
    <location>
        <begin position="33"/>
        <end position="129"/>
    </location>
</feature>
<sequence>MRSYQYTHPHPHTHPPCFFFVLCILPINFCLGPNNFPLFSSLHICEPFLPSIGLSRLPGFEVFQPVEYNYQLLSLTRTSAASPRGFHVPQRHTRAPTQRQTPHTKFTSGPFCPRLNIVGPARSQSHSLV</sequence>
<gene>
    <name evidence="4" type="ORF">K489DRAFT_205149</name>
</gene>
<dbReference type="Proteomes" id="UP000504637">
    <property type="component" value="Unplaced"/>
</dbReference>
<proteinExistence type="predicted"/>
<feature type="compositionally biased region" description="Polar residues" evidence="1">
    <location>
        <begin position="95"/>
        <end position="104"/>
    </location>
</feature>
<evidence type="ECO:0000313" key="3">
    <source>
        <dbReference type="Proteomes" id="UP000504637"/>
    </source>
</evidence>
<dbReference type="RefSeq" id="XP_033460740.1">
    <property type="nucleotide sequence ID" value="XM_033599614.1"/>
</dbReference>